<dbReference type="Proteomes" id="UP000272942">
    <property type="component" value="Unassembled WGS sequence"/>
</dbReference>
<evidence type="ECO:0000313" key="2">
    <source>
        <dbReference type="EMBL" id="VDP91253.1"/>
    </source>
</evidence>
<sequence length="300" mass="33819">MLILIGNKFKSFRSILVRPSLISNQLGTFIMSQLDSRRRSASNCQSDLSPVRNSANASGSCDEDQLDVGKCGDADLQQPRCDGEGYFLDEKSWLPVLDNTDNPVPVKCDSRVRPDSPREMTSDVNRQSTVGLKTPDPTLLVEPPKLRRALAYMEFDDGDCEPDENTKLFACHLYNTTKNGLGDDSLQLCHKNKMATRIPDGIAGRWRARMCRALKQNIFAKLTKRDVPVPDTDERDSVTRWINSSPSELVESDRVTTWDLEQCTNKHRPYQDLFHQFVANDIVTNPVSSSDSVQNESNQY</sequence>
<protein>
    <submittedName>
        <fullName evidence="4">SPARC_Ca_bdg domain-containing protein</fullName>
    </submittedName>
</protein>
<dbReference type="WBParaSite" id="ECPE_0001402101-mRNA-1">
    <property type="protein sequence ID" value="ECPE_0001402101-mRNA-1"/>
    <property type="gene ID" value="ECPE_0001402101"/>
</dbReference>
<reference evidence="4" key="1">
    <citation type="submission" date="2016-06" db="UniProtKB">
        <authorList>
            <consortium name="WormBaseParasite"/>
        </authorList>
    </citation>
    <scope>IDENTIFICATION</scope>
</reference>
<dbReference type="EMBL" id="UZAN01056419">
    <property type="protein sequence ID" value="VDP91253.1"/>
    <property type="molecule type" value="Genomic_DNA"/>
</dbReference>
<feature type="region of interest" description="Disordered" evidence="1">
    <location>
        <begin position="41"/>
        <end position="64"/>
    </location>
</feature>
<reference evidence="2 3" key="2">
    <citation type="submission" date="2018-11" db="EMBL/GenBank/DDBJ databases">
        <authorList>
            <consortium name="Pathogen Informatics"/>
        </authorList>
    </citation>
    <scope>NUCLEOTIDE SEQUENCE [LARGE SCALE GENOMIC DNA]</scope>
    <source>
        <strain evidence="2 3">Egypt</strain>
    </source>
</reference>
<feature type="compositionally biased region" description="Polar residues" evidence="1">
    <location>
        <begin position="122"/>
        <end position="131"/>
    </location>
</feature>
<feature type="compositionally biased region" description="Polar residues" evidence="1">
    <location>
        <begin position="41"/>
        <end position="59"/>
    </location>
</feature>
<accession>A0A183B446</accession>
<name>A0A183B446_9TREM</name>
<evidence type="ECO:0000313" key="3">
    <source>
        <dbReference type="Proteomes" id="UP000272942"/>
    </source>
</evidence>
<organism evidence="4">
    <name type="scientific">Echinostoma caproni</name>
    <dbReference type="NCBI Taxonomy" id="27848"/>
    <lineage>
        <taxon>Eukaryota</taxon>
        <taxon>Metazoa</taxon>
        <taxon>Spiralia</taxon>
        <taxon>Lophotrochozoa</taxon>
        <taxon>Platyhelminthes</taxon>
        <taxon>Trematoda</taxon>
        <taxon>Digenea</taxon>
        <taxon>Plagiorchiida</taxon>
        <taxon>Echinostomata</taxon>
        <taxon>Echinostomatoidea</taxon>
        <taxon>Echinostomatidae</taxon>
        <taxon>Echinostoma</taxon>
    </lineage>
</organism>
<feature type="compositionally biased region" description="Basic and acidic residues" evidence="1">
    <location>
        <begin position="108"/>
        <end position="121"/>
    </location>
</feature>
<keyword evidence="3" id="KW-1185">Reference proteome</keyword>
<feature type="region of interest" description="Disordered" evidence="1">
    <location>
        <begin position="104"/>
        <end position="138"/>
    </location>
</feature>
<dbReference type="AlphaFoldDB" id="A0A183B446"/>
<evidence type="ECO:0000313" key="4">
    <source>
        <dbReference type="WBParaSite" id="ECPE_0001402101-mRNA-1"/>
    </source>
</evidence>
<evidence type="ECO:0000256" key="1">
    <source>
        <dbReference type="SAM" id="MobiDB-lite"/>
    </source>
</evidence>
<gene>
    <name evidence="2" type="ORF">ECPE_LOCUS13981</name>
</gene>
<dbReference type="OrthoDB" id="6268329at2759"/>
<proteinExistence type="predicted"/>